<sequence length="188" mass="20141">MWVALPTFEQSCPSLVPWPGFVVRSFSHLLRNPQSADSGADTPCCTVGPGASCVSRCGWGGWVGLCLSMQFLIFVNINSKSRVRWETCNLPENLFCCWSASGVASGPRAFATVPLPAPTSSVCLQSLIYRSPRCLLYSLCAWLFCYLAESTLGGSPCARNGCSSKPLPLGGPHPAMPVKVAQPLFSFS</sequence>
<dbReference type="Bgee" id="ENSMMUG00000044950">
    <property type="expression patterns" value="Expressed in cerebellar cortex and 21 other cell types or tissues"/>
</dbReference>
<reference evidence="1" key="3">
    <citation type="submission" date="2025-08" db="UniProtKB">
        <authorList>
            <consortium name="Ensembl"/>
        </authorList>
    </citation>
    <scope>IDENTIFICATION</scope>
    <source>
        <strain evidence="1">17573</strain>
    </source>
</reference>
<evidence type="ECO:0000313" key="1">
    <source>
        <dbReference type="Ensembl" id="ENSMMUP00000050242.2"/>
    </source>
</evidence>
<proteinExistence type="predicted"/>
<dbReference type="Ensembl" id="ENSMMUT00000055003.2">
    <property type="protein sequence ID" value="ENSMMUP00000050242.2"/>
    <property type="gene ID" value="ENSMMUG00000044950.2"/>
</dbReference>
<protein>
    <submittedName>
        <fullName evidence="1">Uncharacterized protein</fullName>
    </submittedName>
</protein>
<keyword evidence="2" id="KW-1185">Reference proteome</keyword>
<reference evidence="1" key="2">
    <citation type="submission" date="2019-01" db="EMBL/GenBank/DDBJ databases">
        <authorList>
            <person name="Graves T."/>
            <person name="Eichler E.E."/>
            <person name="Wilson R.K."/>
        </authorList>
    </citation>
    <scope>NUCLEOTIDE SEQUENCE [LARGE SCALE GENOMIC DNA]</scope>
    <source>
        <strain evidence="1">17573</strain>
    </source>
</reference>
<dbReference type="Proteomes" id="UP000006718">
    <property type="component" value="Chromosome 11"/>
</dbReference>
<dbReference type="InParanoid" id="A0A1D5QQB5"/>
<dbReference type="VEuPathDB" id="HostDB:ENSMMUG00000044950"/>
<dbReference type="AlphaFoldDB" id="A0A1D5QQB5"/>
<reference evidence="2" key="1">
    <citation type="journal article" date="2007" name="Science">
        <title>Evolutionary and biomedical insights from the rhesus macaque genome.</title>
        <authorList>
            <person name="Gibbs R.A."/>
            <person name="Rogers J."/>
            <person name="Katze M.G."/>
            <person name="Bumgarner R."/>
            <person name="Weinstock G.M."/>
            <person name="Mardis E.R."/>
            <person name="Remington K.A."/>
            <person name="Strausberg R.L."/>
            <person name="Venter J.C."/>
            <person name="Wilson R.K."/>
            <person name="Batzer M.A."/>
            <person name="Bustamante C.D."/>
            <person name="Eichler E.E."/>
            <person name="Hahn M.W."/>
            <person name="Hardison R.C."/>
            <person name="Makova K.D."/>
            <person name="Miller W."/>
            <person name="Milosavljevic A."/>
            <person name="Palermo R.E."/>
            <person name="Siepel A."/>
            <person name="Sikela J.M."/>
            <person name="Attaway T."/>
            <person name="Bell S."/>
            <person name="Bernard K.E."/>
            <person name="Buhay C.J."/>
            <person name="Chandrabose M.N."/>
            <person name="Dao M."/>
            <person name="Davis C."/>
            <person name="Delehaunty K.D."/>
            <person name="Ding Y."/>
            <person name="Dinh H.H."/>
            <person name="Dugan-Rocha S."/>
            <person name="Fulton L.A."/>
            <person name="Gabisi R.A."/>
            <person name="Garner T.T."/>
            <person name="Godfrey J."/>
            <person name="Hawes A.C."/>
            <person name="Hernandez J."/>
            <person name="Hines S."/>
            <person name="Holder M."/>
            <person name="Hume J."/>
            <person name="Jhangiani S.N."/>
            <person name="Joshi V."/>
            <person name="Khan Z.M."/>
            <person name="Kirkness E.F."/>
            <person name="Cree A."/>
            <person name="Fowler R.G."/>
            <person name="Lee S."/>
            <person name="Lewis L.R."/>
            <person name="Li Z."/>
            <person name="Liu Y.-S."/>
            <person name="Moore S.M."/>
            <person name="Muzny D."/>
            <person name="Nazareth L.V."/>
            <person name="Ngo D.N."/>
            <person name="Okwuonu G.O."/>
            <person name="Pai G."/>
            <person name="Parker D."/>
            <person name="Paul H.A."/>
            <person name="Pfannkoch C."/>
            <person name="Pohl C.S."/>
            <person name="Rogers Y.-H.C."/>
            <person name="Ruiz S.J."/>
            <person name="Sabo A."/>
            <person name="Santibanez J."/>
            <person name="Schneider B.W."/>
            <person name="Smith S.M."/>
            <person name="Sodergren E."/>
            <person name="Svatek A.F."/>
            <person name="Utterback T.R."/>
            <person name="Vattathil S."/>
            <person name="Warren W."/>
            <person name="White C.S."/>
            <person name="Chinwalla A.T."/>
            <person name="Feng Y."/>
            <person name="Halpern A.L."/>
            <person name="Hillier L.W."/>
            <person name="Huang X."/>
            <person name="Minx P."/>
            <person name="Nelson J.O."/>
            <person name="Pepin K.H."/>
            <person name="Qin X."/>
            <person name="Sutton G.G."/>
            <person name="Venter E."/>
            <person name="Walenz B.P."/>
            <person name="Wallis J.W."/>
            <person name="Worley K.C."/>
            <person name="Yang S.-P."/>
            <person name="Jones S.M."/>
            <person name="Marra M.A."/>
            <person name="Rocchi M."/>
            <person name="Schein J.E."/>
            <person name="Baertsch R."/>
            <person name="Clarke L."/>
            <person name="Csuros M."/>
            <person name="Glasscock J."/>
            <person name="Harris R.A."/>
            <person name="Havlak P."/>
            <person name="Jackson A.R."/>
            <person name="Jiang H."/>
            <person name="Liu Y."/>
            <person name="Messina D.N."/>
            <person name="Shen Y."/>
            <person name="Song H.X.-Z."/>
            <person name="Wylie T."/>
            <person name="Zhang L."/>
            <person name="Birney E."/>
            <person name="Han K."/>
            <person name="Konkel M.K."/>
            <person name="Lee J."/>
            <person name="Smit A.F.A."/>
            <person name="Ullmer B."/>
            <person name="Wang H."/>
            <person name="Xing J."/>
            <person name="Burhans R."/>
            <person name="Cheng Z."/>
            <person name="Karro J.E."/>
            <person name="Ma J."/>
            <person name="Raney B."/>
            <person name="She X."/>
            <person name="Cox M.J."/>
            <person name="Demuth J.P."/>
            <person name="Dumas L.J."/>
            <person name="Han S.-G."/>
            <person name="Hopkins J."/>
            <person name="Karimpour-Fard A."/>
            <person name="Kim Y.H."/>
            <person name="Pollack J.R."/>
            <person name="Vinar T."/>
            <person name="Addo-Quaye C."/>
            <person name="Degenhardt J."/>
            <person name="Denby A."/>
            <person name="Hubisz M.J."/>
            <person name="Indap A."/>
            <person name="Kosiol C."/>
            <person name="Lahn B.T."/>
            <person name="Lawson H.A."/>
            <person name="Marklein A."/>
            <person name="Nielsen R."/>
            <person name="Vallender E.J."/>
            <person name="Clark A.G."/>
            <person name="Ferguson B."/>
            <person name="Hernandez R.D."/>
            <person name="Hirani K."/>
            <person name="Kehrer-Sawatzki H."/>
            <person name="Kolb J."/>
            <person name="Patil S."/>
            <person name="Pu L.-L."/>
            <person name="Ren Y."/>
            <person name="Smith D.G."/>
            <person name="Wheeler D.A."/>
            <person name="Schenck I."/>
            <person name="Ball E.V."/>
            <person name="Chen R."/>
            <person name="Cooper D.N."/>
            <person name="Giardine B."/>
            <person name="Hsu F."/>
            <person name="Kent W.J."/>
            <person name="Lesk A."/>
            <person name="Nelson D.L."/>
            <person name="O'brien W.E."/>
            <person name="Pruefer K."/>
            <person name="Stenson P.D."/>
            <person name="Wallace J.C."/>
            <person name="Ke H."/>
            <person name="Liu X.-M."/>
            <person name="Wang P."/>
            <person name="Xiang A.P."/>
            <person name="Yang F."/>
            <person name="Barber G.P."/>
            <person name="Haussler D."/>
            <person name="Karolchik D."/>
            <person name="Kern A.D."/>
            <person name="Kuhn R.M."/>
            <person name="Smith K.E."/>
            <person name="Zwieg A.S."/>
        </authorList>
    </citation>
    <scope>NUCLEOTIDE SEQUENCE [LARGE SCALE GENOMIC DNA]</scope>
    <source>
        <strain evidence="2">17573</strain>
    </source>
</reference>
<evidence type="ECO:0000313" key="2">
    <source>
        <dbReference type="Proteomes" id="UP000006718"/>
    </source>
</evidence>
<name>A0A1D5QQB5_MACMU</name>
<reference evidence="1" key="4">
    <citation type="submission" date="2025-09" db="UniProtKB">
        <authorList>
            <consortium name="Ensembl"/>
        </authorList>
    </citation>
    <scope>IDENTIFICATION</scope>
    <source>
        <strain evidence="1">17573</strain>
    </source>
</reference>
<dbReference type="GeneTree" id="ENSGT00910000146951"/>
<dbReference type="OMA" id="IYRSPRC"/>
<organism evidence="1 2">
    <name type="scientific">Macaca mulatta</name>
    <name type="common">Rhesus macaque</name>
    <dbReference type="NCBI Taxonomy" id="9544"/>
    <lineage>
        <taxon>Eukaryota</taxon>
        <taxon>Metazoa</taxon>
        <taxon>Chordata</taxon>
        <taxon>Craniata</taxon>
        <taxon>Vertebrata</taxon>
        <taxon>Euteleostomi</taxon>
        <taxon>Mammalia</taxon>
        <taxon>Eutheria</taxon>
        <taxon>Euarchontoglires</taxon>
        <taxon>Primates</taxon>
        <taxon>Haplorrhini</taxon>
        <taxon>Catarrhini</taxon>
        <taxon>Cercopithecidae</taxon>
        <taxon>Cercopithecinae</taxon>
        <taxon>Macaca</taxon>
    </lineage>
</organism>
<accession>A0A1D5QQB5</accession>